<protein>
    <submittedName>
        <fullName evidence="3">Universal stress protein</fullName>
    </submittedName>
</protein>
<evidence type="ECO:0000313" key="4">
    <source>
        <dbReference type="Proteomes" id="UP001597112"/>
    </source>
</evidence>
<dbReference type="InterPro" id="IPR014729">
    <property type="entry name" value="Rossmann-like_a/b/a_fold"/>
</dbReference>
<evidence type="ECO:0000259" key="2">
    <source>
        <dbReference type="Pfam" id="PF00582"/>
    </source>
</evidence>
<dbReference type="PANTHER" id="PTHR46268">
    <property type="entry name" value="STRESS RESPONSE PROTEIN NHAX"/>
    <property type="match status" value="1"/>
</dbReference>
<comment type="caution">
    <text evidence="3">The sequence shown here is derived from an EMBL/GenBank/DDBJ whole genome shotgun (WGS) entry which is preliminary data.</text>
</comment>
<keyword evidence="4" id="KW-1185">Reference proteome</keyword>
<proteinExistence type="inferred from homology"/>
<dbReference type="Pfam" id="PF00582">
    <property type="entry name" value="Usp"/>
    <property type="match status" value="2"/>
</dbReference>
<dbReference type="CDD" id="cd00293">
    <property type="entry name" value="USP-like"/>
    <property type="match status" value="2"/>
</dbReference>
<evidence type="ECO:0000256" key="1">
    <source>
        <dbReference type="ARBA" id="ARBA00008791"/>
    </source>
</evidence>
<name>A0ABW3K677_9BACT</name>
<accession>A0ABW3K677</accession>
<dbReference type="InterPro" id="IPR006016">
    <property type="entry name" value="UspA"/>
</dbReference>
<dbReference type="SUPFAM" id="SSF52402">
    <property type="entry name" value="Adenine nucleotide alpha hydrolases-like"/>
    <property type="match status" value="2"/>
</dbReference>
<dbReference type="Proteomes" id="UP001597112">
    <property type="component" value="Unassembled WGS sequence"/>
</dbReference>
<evidence type="ECO:0000313" key="3">
    <source>
        <dbReference type="EMBL" id="MFD1000738.1"/>
    </source>
</evidence>
<dbReference type="EMBL" id="JBHTKA010000007">
    <property type="protein sequence ID" value="MFD1000738.1"/>
    <property type="molecule type" value="Genomic_DNA"/>
</dbReference>
<dbReference type="PRINTS" id="PR01438">
    <property type="entry name" value="UNVRSLSTRESS"/>
</dbReference>
<feature type="domain" description="UspA" evidence="2">
    <location>
        <begin position="1"/>
        <end position="148"/>
    </location>
</feature>
<dbReference type="InterPro" id="IPR006015">
    <property type="entry name" value="Universal_stress_UspA"/>
</dbReference>
<sequence length="284" mass="31383">MKKILVPTDLSPVAELGLKLAVEIAKRSDAVISLVNFTRHPIGESFSATGDINLKVDEEANLYTVQLLHATKQKMEDLAARYSIGNVMIASSIVDDDFKSGIDEYLKSENIDLIVMGTSGEENVKEIFTGNHTEQAIMVSSCPVISVRDGFRIEQFTNIVAAVDIIPGNESARGLETLRLLAKYFDAHIHLVHVHDTASDNKIIQSEYFNQMARIANLENFSVTILEGNDPAERIIDFARQVSAGLITVLKNSGSGFRLFSHHFSDRVVKEVGRPVFTVNLHNT</sequence>
<dbReference type="PANTHER" id="PTHR46268:SF6">
    <property type="entry name" value="UNIVERSAL STRESS PROTEIN UP12"/>
    <property type="match status" value="1"/>
</dbReference>
<gene>
    <name evidence="3" type="ORF">ACFQ21_15535</name>
</gene>
<reference evidence="4" key="1">
    <citation type="journal article" date="2019" name="Int. J. Syst. Evol. Microbiol.">
        <title>The Global Catalogue of Microorganisms (GCM) 10K type strain sequencing project: providing services to taxonomists for standard genome sequencing and annotation.</title>
        <authorList>
            <consortium name="The Broad Institute Genomics Platform"/>
            <consortium name="The Broad Institute Genome Sequencing Center for Infectious Disease"/>
            <person name="Wu L."/>
            <person name="Ma J."/>
        </authorList>
    </citation>
    <scope>NUCLEOTIDE SEQUENCE [LARGE SCALE GENOMIC DNA]</scope>
    <source>
        <strain evidence="4">CCUG 58938</strain>
    </source>
</reference>
<organism evidence="3 4">
    <name type="scientific">Ohtaekwangia kribbensis</name>
    <dbReference type="NCBI Taxonomy" id="688913"/>
    <lineage>
        <taxon>Bacteria</taxon>
        <taxon>Pseudomonadati</taxon>
        <taxon>Bacteroidota</taxon>
        <taxon>Cytophagia</taxon>
        <taxon>Cytophagales</taxon>
        <taxon>Fulvivirgaceae</taxon>
        <taxon>Ohtaekwangia</taxon>
    </lineage>
</organism>
<dbReference type="RefSeq" id="WP_377580193.1">
    <property type="nucleotide sequence ID" value="NZ_JBHTKA010000007.1"/>
</dbReference>
<comment type="similarity">
    <text evidence="1">Belongs to the universal stress protein A family.</text>
</comment>
<feature type="domain" description="UspA" evidence="2">
    <location>
        <begin position="156"/>
        <end position="279"/>
    </location>
</feature>
<dbReference type="Gene3D" id="3.40.50.620">
    <property type="entry name" value="HUPs"/>
    <property type="match status" value="2"/>
</dbReference>